<keyword evidence="8" id="KW-1185">Reference proteome</keyword>
<evidence type="ECO:0000313" key="7">
    <source>
        <dbReference type="EMBL" id="CAA7018908.1"/>
    </source>
</evidence>
<keyword evidence="3" id="KW-0862">Zinc</keyword>
<evidence type="ECO:0000259" key="6">
    <source>
        <dbReference type="PROSITE" id="PS51999"/>
    </source>
</evidence>
<comment type="caution">
    <text evidence="7">The sequence shown here is derived from an EMBL/GenBank/DDBJ whole genome shotgun (WGS) entry which is preliminary data.</text>
</comment>
<dbReference type="OrthoDB" id="1103200at2759"/>
<keyword evidence="5" id="KW-0175">Coiled coil</keyword>
<evidence type="ECO:0000256" key="2">
    <source>
        <dbReference type="ARBA" id="ARBA00022771"/>
    </source>
</evidence>
<evidence type="ECO:0000313" key="8">
    <source>
        <dbReference type="Proteomes" id="UP000467841"/>
    </source>
</evidence>
<feature type="domain" description="GRF-type" evidence="6">
    <location>
        <begin position="27"/>
        <end position="72"/>
    </location>
</feature>
<reference evidence="7" key="1">
    <citation type="submission" date="2020-01" db="EMBL/GenBank/DDBJ databases">
        <authorList>
            <person name="Mishra B."/>
        </authorList>
    </citation>
    <scope>NUCLEOTIDE SEQUENCE [LARGE SCALE GENOMIC DNA]</scope>
</reference>
<protein>
    <recommendedName>
        <fullName evidence="6">GRF-type domain-containing protein</fullName>
    </recommendedName>
</protein>
<organism evidence="7 8">
    <name type="scientific">Microthlaspi erraticum</name>
    <dbReference type="NCBI Taxonomy" id="1685480"/>
    <lineage>
        <taxon>Eukaryota</taxon>
        <taxon>Viridiplantae</taxon>
        <taxon>Streptophyta</taxon>
        <taxon>Embryophyta</taxon>
        <taxon>Tracheophyta</taxon>
        <taxon>Spermatophyta</taxon>
        <taxon>Magnoliopsida</taxon>
        <taxon>eudicotyledons</taxon>
        <taxon>Gunneridae</taxon>
        <taxon>Pentapetalae</taxon>
        <taxon>rosids</taxon>
        <taxon>malvids</taxon>
        <taxon>Brassicales</taxon>
        <taxon>Brassicaceae</taxon>
        <taxon>Coluteocarpeae</taxon>
        <taxon>Microthlaspi</taxon>
    </lineage>
</organism>
<dbReference type="Proteomes" id="UP000467841">
    <property type="component" value="Unassembled WGS sequence"/>
</dbReference>
<evidence type="ECO:0000256" key="4">
    <source>
        <dbReference type="PROSITE-ProRule" id="PRU01343"/>
    </source>
</evidence>
<name>A0A6D2HRF5_9BRAS</name>
<keyword evidence="2 4" id="KW-0863">Zinc-finger</keyword>
<evidence type="ECO:0000256" key="1">
    <source>
        <dbReference type="ARBA" id="ARBA00022723"/>
    </source>
</evidence>
<proteinExistence type="predicted"/>
<dbReference type="EMBL" id="CACVBM020000432">
    <property type="protein sequence ID" value="CAA7018908.1"/>
    <property type="molecule type" value="Genomic_DNA"/>
</dbReference>
<gene>
    <name evidence="7" type="ORF">MERR_LOCUS6143</name>
</gene>
<dbReference type="InterPro" id="IPR010666">
    <property type="entry name" value="Znf_GRF"/>
</dbReference>
<evidence type="ECO:0000256" key="5">
    <source>
        <dbReference type="SAM" id="Coils"/>
    </source>
</evidence>
<dbReference type="PROSITE" id="PS51999">
    <property type="entry name" value="ZF_GRF"/>
    <property type="match status" value="1"/>
</dbReference>
<feature type="coiled-coil region" evidence="5">
    <location>
        <begin position="77"/>
        <end position="104"/>
    </location>
</feature>
<accession>A0A6D2HRF5</accession>
<keyword evidence="1" id="KW-0479">Metal-binding</keyword>
<dbReference type="AlphaFoldDB" id="A0A6D2HRF5"/>
<sequence>MSNLSGSSTGISIHGGRSRFVGVPKRCWCGIEIVSLISKSTTNPYRRYFRCSFAVAEKLRNDDHTYKWVDEGLLDEIEGLSTRILNLEASVNRLKEDRIVLENMIHEKVAMMAEADISNRLQEVVVEAKSKVTTFMLCFE</sequence>
<dbReference type="GO" id="GO:0008270">
    <property type="term" value="F:zinc ion binding"/>
    <property type="evidence" value="ECO:0007669"/>
    <property type="project" value="UniProtKB-KW"/>
</dbReference>
<dbReference type="PANTHER" id="PTHR33248">
    <property type="entry name" value="ZINC ION-BINDING PROTEIN"/>
    <property type="match status" value="1"/>
</dbReference>
<evidence type="ECO:0000256" key="3">
    <source>
        <dbReference type="ARBA" id="ARBA00022833"/>
    </source>
</evidence>